<keyword evidence="11" id="KW-1185">Reference proteome</keyword>
<dbReference type="RefSeq" id="WP_311344259.1">
    <property type="nucleotide sequence ID" value="NZ_JAVREI010000002.1"/>
</dbReference>
<accession>A0ABU2K5G4</accession>
<feature type="domain" description="ABC3 transporter permease C-terminal" evidence="8">
    <location>
        <begin position="273"/>
        <end position="393"/>
    </location>
</feature>
<feature type="domain" description="MacB-like periplasmic core" evidence="9">
    <location>
        <begin position="21"/>
        <end position="238"/>
    </location>
</feature>
<feature type="transmembrane region" description="Helical" evidence="7">
    <location>
        <begin position="318"/>
        <end position="341"/>
    </location>
</feature>
<keyword evidence="5 7" id="KW-0472">Membrane</keyword>
<dbReference type="PANTHER" id="PTHR30572">
    <property type="entry name" value="MEMBRANE COMPONENT OF TRANSPORTER-RELATED"/>
    <property type="match status" value="1"/>
</dbReference>
<reference evidence="11" key="1">
    <citation type="submission" date="2023-07" db="EMBL/GenBank/DDBJ databases">
        <title>30 novel species of actinomycetes from the DSMZ collection.</title>
        <authorList>
            <person name="Nouioui I."/>
        </authorList>
    </citation>
    <scope>NUCLEOTIDE SEQUENCE [LARGE SCALE GENOMIC DNA]</scope>
    <source>
        <strain evidence="11">DSM 46792</strain>
    </source>
</reference>
<proteinExistence type="inferred from homology"/>
<evidence type="ECO:0000256" key="6">
    <source>
        <dbReference type="ARBA" id="ARBA00038076"/>
    </source>
</evidence>
<keyword evidence="2" id="KW-1003">Cell membrane</keyword>
<dbReference type="Pfam" id="PF12704">
    <property type="entry name" value="MacB_PCD"/>
    <property type="match status" value="2"/>
</dbReference>
<sequence length="847" mass="86909">MWRTTWRNLLAHKLRLAMSGLAIVLGVAFVVGTLIFTDTLSKTFNDLFRSTAADVTVTRAAAFDQGLAGTGAGGTATFVPDDLVDEVADVDGVAAVAGDITAEGVYVLDPDGEVLDTGGAPGIGINWTTEEAVSVTTLVEGRAATGPGEVMIDTGAAEETGYDVGDTITLLTPGPRVEAELVGTFRFGEEGGLAGASLTAFDTATAQELLTAPGQFTGIGVAADDGVAPGELADRVAAAVGSDYDVRTAAEQADSLASDFSEALQFFNIFLLVFAGIALFVGTFIILNTFSMLVAQRTQELALLRALGASKGQITRSVLGEALAVGVVGSTIGLAAGYGIAAGLRALFGSFGLTLDGSLVFAVDTVLWAYAVGVLVTLVAAYLPARRAAGMPPVAAMRDDVVTVQRGLRRRTVVGVLLAAAGAAALVAGTLTEDGGSAASLVGLGALGLILGATALSPVLARPFLRGVGAVLPAIWGTTGRLAQENAVRNPRRTAATASALMIGLALVSAFSVIGASTNASIDKLIAGSVRAEFVVSSAVGQPFSTDVATRISEVDDVETVMPLRWGQALLDGDITFLTAVDPSGLDRSVELTWVSGSADGLGDDGLIVDEATADARGWSVGDTVDVLTIDGRQQEVVVGGIYESNQVVGSSIVSLDTLSGAGGVAQDRFLFVDLADGAAPADVRPQLEEVLGAFPIVDLKDQGEFSEEQKGQVDQLLLLINAMLVLSVLIAALGIVNTLAMSVIERTREIGLLRAVGLGRTQLRRMVRLEAVLISIYGAVLGLVLGTLFGVALSRALDDQGITEVVVPWPRMAVFLLVAAVIGVLAAVGPARRAARLRILDAIARA</sequence>
<feature type="transmembrane region" description="Helical" evidence="7">
    <location>
        <begin position="413"/>
        <end position="432"/>
    </location>
</feature>
<dbReference type="InterPro" id="IPR025857">
    <property type="entry name" value="MacB_PCD"/>
</dbReference>
<feature type="transmembrane region" description="Helical" evidence="7">
    <location>
        <begin position="361"/>
        <end position="383"/>
    </location>
</feature>
<evidence type="ECO:0000256" key="1">
    <source>
        <dbReference type="ARBA" id="ARBA00004651"/>
    </source>
</evidence>
<feature type="transmembrane region" description="Helical" evidence="7">
    <location>
        <begin position="16"/>
        <end position="36"/>
    </location>
</feature>
<evidence type="ECO:0000313" key="11">
    <source>
        <dbReference type="Proteomes" id="UP001183222"/>
    </source>
</evidence>
<evidence type="ECO:0000256" key="4">
    <source>
        <dbReference type="ARBA" id="ARBA00022989"/>
    </source>
</evidence>
<feature type="transmembrane region" description="Helical" evidence="7">
    <location>
        <begin position="266"/>
        <end position="287"/>
    </location>
</feature>
<feature type="domain" description="MacB-like periplasmic core" evidence="9">
    <location>
        <begin position="494"/>
        <end position="690"/>
    </location>
</feature>
<keyword evidence="3 7" id="KW-0812">Transmembrane</keyword>
<evidence type="ECO:0000256" key="5">
    <source>
        <dbReference type="ARBA" id="ARBA00023136"/>
    </source>
</evidence>
<evidence type="ECO:0000256" key="3">
    <source>
        <dbReference type="ARBA" id="ARBA00022692"/>
    </source>
</evidence>
<dbReference type="Proteomes" id="UP001183222">
    <property type="component" value="Unassembled WGS sequence"/>
</dbReference>
<protein>
    <submittedName>
        <fullName evidence="10">FtsX-like permease family protein</fullName>
    </submittedName>
</protein>
<feature type="transmembrane region" description="Helical" evidence="7">
    <location>
        <begin position="438"/>
        <end position="456"/>
    </location>
</feature>
<comment type="subcellular location">
    <subcellularLocation>
        <location evidence="1">Cell membrane</location>
        <topology evidence="1">Multi-pass membrane protein</topology>
    </subcellularLocation>
</comment>
<comment type="caution">
    <text evidence="10">The sequence shown here is derived from an EMBL/GenBank/DDBJ whole genome shotgun (WGS) entry which is preliminary data.</text>
</comment>
<feature type="transmembrane region" description="Helical" evidence="7">
    <location>
        <begin position="495"/>
        <end position="516"/>
    </location>
</feature>
<evidence type="ECO:0000313" key="10">
    <source>
        <dbReference type="EMBL" id="MDT0275437.1"/>
    </source>
</evidence>
<dbReference type="EMBL" id="JAVREI010000002">
    <property type="protein sequence ID" value="MDT0275437.1"/>
    <property type="molecule type" value="Genomic_DNA"/>
</dbReference>
<dbReference type="InterPro" id="IPR003838">
    <property type="entry name" value="ABC3_permease_C"/>
</dbReference>
<dbReference type="Pfam" id="PF02687">
    <property type="entry name" value="FtsX"/>
    <property type="match status" value="2"/>
</dbReference>
<organism evidence="10 11">
    <name type="scientific">Blastococcus goldschmidtiae</name>
    <dbReference type="NCBI Taxonomy" id="3075546"/>
    <lineage>
        <taxon>Bacteria</taxon>
        <taxon>Bacillati</taxon>
        <taxon>Actinomycetota</taxon>
        <taxon>Actinomycetes</taxon>
        <taxon>Geodermatophilales</taxon>
        <taxon>Geodermatophilaceae</taxon>
        <taxon>Blastococcus</taxon>
    </lineage>
</organism>
<gene>
    <name evidence="10" type="ORF">RM425_05930</name>
</gene>
<keyword evidence="4 7" id="KW-1133">Transmembrane helix</keyword>
<feature type="transmembrane region" description="Helical" evidence="7">
    <location>
        <begin position="717"/>
        <end position="745"/>
    </location>
</feature>
<comment type="similarity">
    <text evidence="6">Belongs to the ABC-4 integral membrane protein family.</text>
</comment>
<feature type="domain" description="ABC3 transporter permease C-terminal" evidence="8">
    <location>
        <begin position="723"/>
        <end position="838"/>
    </location>
</feature>
<evidence type="ECO:0000256" key="2">
    <source>
        <dbReference type="ARBA" id="ARBA00022475"/>
    </source>
</evidence>
<evidence type="ECO:0000256" key="7">
    <source>
        <dbReference type="SAM" id="Phobius"/>
    </source>
</evidence>
<name>A0ABU2K5G4_9ACTN</name>
<dbReference type="InterPro" id="IPR050250">
    <property type="entry name" value="Macrolide_Exporter_MacB"/>
</dbReference>
<evidence type="ECO:0000259" key="9">
    <source>
        <dbReference type="Pfam" id="PF12704"/>
    </source>
</evidence>
<dbReference type="PANTHER" id="PTHR30572:SF4">
    <property type="entry name" value="ABC TRANSPORTER PERMEASE YTRF"/>
    <property type="match status" value="1"/>
</dbReference>
<feature type="transmembrane region" description="Helical" evidence="7">
    <location>
        <begin position="772"/>
        <end position="793"/>
    </location>
</feature>
<evidence type="ECO:0000259" key="8">
    <source>
        <dbReference type="Pfam" id="PF02687"/>
    </source>
</evidence>
<feature type="transmembrane region" description="Helical" evidence="7">
    <location>
        <begin position="813"/>
        <end position="832"/>
    </location>
</feature>